<dbReference type="InterPro" id="IPR023473">
    <property type="entry name" value="AMMECR1"/>
</dbReference>
<evidence type="ECO:0000313" key="2">
    <source>
        <dbReference type="EMBL" id="HJC88076.1"/>
    </source>
</evidence>
<dbReference type="PANTHER" id="PTHR13016">
    <property type="entry name" value="AMMECR1 HOMOLOG"/>
    <property type="match status" value="1"/>
</dbReference>
<dbReference type="CDD" id="cd07951">
    <property type="entry name" value="ED_3B_N_AMMECR1"/>
    <property type="match status" value="1"/>
</dbReference>
<organism evidence="2 3">
    <name type="scientific">Candidatus Eisenbergiella intestinigallinarum</name>
    <dbReference type="NCBI Taxonomy" id="2838549"/>
    <lineage>
        <taxon>Bacteria</taxon>
        <taxon>Bacillati</taxon>
        <taxon>Bacillota</taxon>
        <taxon>Clostridia</taxon>
        <taxon>Lachnospirales</taxon>
        <taxon>Lachnospiraceae</taxon>
        <taxon>Eisenbergiella</taxon>
    </lineage>
</organism>
<dbReference type="GO" id="GO:0016702">
    <property type="term" value="F:oxidoreductase activity, acting on single donors with incorporation of molecular oxygen, incorporation of two atoms of oxygen"/>
    <property type="evidence" value="ECO:0007669"/>
    <property type="project" value="UniProtKB-ARBA"/>
</dbReference>
<dbReference type="Proteomes" id="UP000823922">
    <property type="component" value="Unassembled WGS sequence"/>
</dbReference>
<reference evidence="2" key="1">
    <citation type="journal article" date="2021" name="PeerJ">
        <title>Extensive microbial diversity within the chicken gut microbiome revealed by metagenomics and culture.</title>
        <authorList>
            <person name="Gilroy R."/>
            <person name="Ravi A."/>
            <person name="Getino M."/>
            <person name="Pursley I."/>
            <person name="Horton D.L."/>
            <person name="Alikhan N.F."/>
            <person name="Baker D."/>
            <person name="Gharbi K."/>
            <person name="Hall N."/>
            <person name="Watson M."/>
            <person name="Adriaenssens E.M."/>
            <person name="Foster-Nyarko E."/>
            <person name="Jarju S."/>
            <person name="Secka A."/>
            <person name="Antonio M."/>
            <person name="Oren A."/>
            <person name="Chaudhuri R.R."/>
            <person name="La Ragione R."/>
            <person name="Hildebrand F."/>
            <person name="Pallen M.J."/>
        </authorList>
    </citation>
    <scope>NUCLEOTIDE SEQUENCE</scope>
    <source>
        <strain evidence="2">ChiBcec1-1630</strain>
    </source>
</reference>
<protein>
    <submittedName>
        <fullName evidence="2">AmmeMemoRadiSam system protein A</fullName>
    </submittedName>
</protein>
<dbReference type="AlphaFoldDB" id="A0A9D2TRQ3"/>
<dbReference type="Gene3D" id="3.30.700.20">
    <property type="entry name" value="Hypothetical protein ph0010, domain 1"/>
    <property type="match status" value="1"/>
</dbReference>
<dbReference type="NCBIfam" id="TIGR04335">
    <property type="entry name" value="AmmeMemoSam_A"/>
    <property type="match status" value="1"/>
</dbReference>
<dbReference type="SUPFAM" id="SSF143447">
    <property type="entry name" value="AMMECR1-like"/>
    <property type="match status" value="1"/>
</dbReference>
<name>A0A9D2TRQ3_9FIRM</name>
<dbReference type="InterPro" id="IPR036071">
    <property type="entry name" value="AMMECR1_dom_sf"/>
</dbReference>
<dbReference type="SUPFAM" id="SSF53213">
    <property type="entry name" value="LigB-like"/>
    <property type="match status" value="1"/>
</dbReference>
<comment type="caution">
    <text evidence="2">The sequence shown here is derived from an EMBL/GenBank/DDBJ whole genome shotgun (WGS) entry which is preliminary data.</text>
</comment>
<dbReference type="InterPro" id="IPR004183">
    <property type="entry name" value="Xdiol_dOase_suB"/>
</dbReference>
<dbReference type="Pfam" id="PF02900">
    <property type="entry name" value="LigB"/>
    <property type="match status" value="1"/>
</dbReference>
<reference evidence="2" key="2">
    <citation type="submission" date="2021-04" db="EMBL/GenBank/DDBJ databases">
        <authorList>
            <person name="Gilroy R."/>
        </authorList>
    </citation>
    <scope>NUCLEOTIDE SEQUENCE</scope>
    <source>
        <strain evidence="2">ChiBcec1-1630</strain>
    </source>
</reference>
<dbReference type="Gene3D" id="3.40.830.10">
    <property type="entry name" value="LigB-like"/>
    <property type="match status" value="1"/>
</dbReference>
<dbReference type="NCBIfam" id="TIGR04336">
    <property type="entry name" value="AmmeMemoSam_B"/>
    <property type="match status" value="1"/>
</dbReference>
<sequence length="467" mass="52124">MSITGAVMVPHPPLIIPEVGRGQEKAIQATIDAYHQAARRLAAWKPDTVVVLSPHSVMYADYFHISPGTGAEGDFGRFRAPHAKVRVTYDRELVRLICQEADRADVPAGTMGEEDRQLDHGTMIPLWFLNQYDRNYQVVRIGLSGLPFSAHYRLGQCIQRAAERSEKRIAVIASGDLSHRLTKDGPYGFQEEGPAYDRRIMDVMGSGEFGGLFDFSEEFCEKAAECGHRSFVIMAGALDSLAVKAERLSHEGPFGVGYGICTYEAGGPAPGRDFLRQREEREREALEERKRKEDPYVHLARQTIEAWVRGCAGRTKKRIAVPEGLPEEMLARRAGVFVSLKVDGRLRGCIGTISPVRGSIAEEIMENAISAACRDPRFHPVEPEELDRLVYSVDVLGKTEEISSKEELDVKRYGVIVSRGARRGLLLPNLEGVDTVEEQIDIARQKAGIPEDAENIRLERFEVVRHF</sequence>
<dbReference type="NCBIfam" id="TIGR00296">
    <property type="entry name" value="TIGR00296 family protein"/>
    <property type="match status" value="1"/>
</dbReference>
<dbReference type="EMBL" id="DWVS01000212">
    <property type="protein sequence ID" value="HJC88076.1"/>
    <property type="molecule type" value="Genomic_DNA"/>
</dbReference>
<evidence type="ECO:0000313" key="3">
    <source>
        <dbReference type="Proteomes" id="UP000823922"/>
    </source>
</evidence>
<gene>
    <name evidence="2" type="primary">amrA</name>
    <name evidence="2" type="ORF">H9926_08685</name>
</gene>
<dbReference type="Gene3D" id="3.30.1490.150">
    <property type="entry name" value="Hypothetical protein ph0010, domain 2"/>
    <property type="match status" value="1"/>
</dbReference>
<dbReference type="GO" id="GO:0008198">
    <property type="term" value="F:ferrous iron binding"/>
    <property type="evidence" value="ECO:0007669"/>
    <property type="project" value="InterPro"/>
</dbReference>
<proteinExistence type="predicted"/>
<dbReference type="InterPro" id="IPR027485">
    <property type="entry name" value="AMMECR1_N"/>
</dbReference>
<feature type="domain" description="AMMECR1" evidence="1">
    <location>
        <begin position="291"/>
        <end position="467"/>
    </location>
</feature>
<dbReference type="PANTHER" id="PTHR13016:SF0">
    <property type="entry name" value="AMME SYNDROME CANDIDATE GENE 1 PROTEIN"/>
    <property type="match status" value="1"/>
</dbReference>
<dbReference type="InterPro" id="IPR027623">
    <property type="entry name" value="AmmeMemoSam_A"/>
</dbReference>
<evidence type="ECO:0000259" key="1">
    <source>
        <dbReference type="PROSITE" id="PS51112"/>
    </source>
</evidence>
<dbReference type="PROSITE" id="PS51112">
    <property type="entry name" value="AMMECR1"/>
    <property type="match status" value="1"/>
</dbReference>
<accession>A0A9D2TRQ3</accession>
<dbReference type="InterPro" id="IPR002733">
    <property type="entry name" value="AMMECR1_domain"/>
</dbReference>
<dbReference type="Pfam" id="PF01871">
    <property type="entry name" value="AMMECR1"/>
    <property type="match status" value="1"/>
</dbReference>